<accession>F4QE19</accession>
<dbReference type="Proteomes" id="UP000007797">
    <property type="component" value="Unassembled WGS sequence"/>
</dbReference>
<feature type="compositionally biased region" description="Low complexity" evidence="1">
    <location>
        <begin position="139"/>
        <end position="152"/>
    </location>
</feature>
<evidence type="ECO:0000256" key="1">
    <source>
        <dbReference type="SAM" id="MobiDB-lite"/>
    </source>
</evidence>
<feature type="compositionally biased region" description="Acidic residues" evidence="1">
    <location>
        <begin position="234"/>
        <end position="246"/>
    </location>
</feature>
<dbReference type="GeneID" id="14865871"/>
<reference evidence="4" key="1">
    <citation type="journal article" date="2011" name="Genome Res.">
        <title>Phylogeny-wide analysis of social amoeba genomes highlights ancient origins for complex intercellular communication.</title>
        <authorList>
            <person name="Heidel A.J."/>
            <person name="Lawal H.M."/>
            <person name="Felder M."/>
            <person name="Schilde C."/>
            <person name="Helps N.R."/>
            <person name="Tunggal B."/>
            <person name="Rivero F."/>
            <person name="John U."/>
            <person name="Schleicher M."/>
            <person name="Eichinger L."/>
            <person name="Platzer M."/>
            <person name="Noegel A.A."/>
            <person name="Schaap P."/>
            <person name="Gloeckner G."/>
        </authorList>
    </citation>
    <scope>NUCLEOTIDE SEQUENCE [LARGE SCALE GENOMIC DNA]</scope>
    <source>
        <strain evidence="4">SH3</strain>
    </source>
</reference>
<feature type="compositionally biased region" description="Low complexity" evidence="1">
    <location>
        <begin position="72"/>
        <end position="101"/>
    </location>
</feature>
<gene>
    <name evidence="3" type="ORF">DFA_11727</name>
</gene>
<feature type="region of interest" description="Disordered" evidence="1">
    <location>
        <begin position="345"/>
        <end position="370"/>
    </location>
</feature>
<evidence type="ECO:0000259" key="2">
    <source>
        <dbReference type="PROSITE" id="PS50003"/>
    </source>
</evidence>
<feature type="compositionally biased region" description="Basic and acidic residues" evidence="1">
    <location>
        <begin position="58"/>
        <end position="68"/>
    </location>
</feature>
<feature type="domain" description="PH" evidence="2">
    <location>
        <begin position="482"/>
        <end position="584"/>
    </location>
</feature>
<evidence type="ECO:0000313" key="4">
    <source>
        <dbReference type="Proteomes" id="UP000007797"/>
    </source>
</evidence>
<protein>
    <recommendedName>
        <fullName evidence="2">PH domain-containing protein</fullName>
    </recommendedName>
</protein>
<feature type="region of interest" description="Disordered" evidence="1">
    <location>
        <begin position="126"/>
        <end position="154"/>
    </location>
</feature>
<dbReference type="Pfam" id="PF00169">
    <property type="entry name" value="PH"/>
    <property type="match status" value="1"/>
</dbReference>
<feature type="region of interest" description="Disordered" evidence="1">
    <location>
        <begin position="50"/>
        <end position="106"/>
    </location>
</feature>
<feature type="region of interest" description="Disordered" evidence="1">
    <location>
        <begin position="196"/>
        <end position="325"/>
    </location>
</feature>
<feature type="region of interest" description="Disordered" evidence="1">
    <location>
        <begin position="432"/>
        <end position="461"/>
    </location>
</feature>
<dbReference type="AlphaFoldDB" id="F4QE19"/>
<dbReference type="InterPro" id="IPR001849">
    <property type="entry name" value="PH_domain"/>
</dbReference>
<feature type="compositionally biased region" description="Low complexity" evidence="1">
    <location>
        <begin position="345"/>
        <end position="365"/>
    </location>
</feature>
<evidence type="ECO:0000313" key="3">
    <source>
        <dbReference type="EMBL" id="EGG13966.1"/>
    </source>
</evidence>
<dbReference type="OMA" id="KNIMRDY"/>
<dbReference type="RefSeq" id="XP_004350674.1">
    <property type="nucleotide sequence ID" value="XM_004350623.1"/>
</dbReference>
<dbReference type="SUPFAM" id="SSF50729">
    <property type="entry name" value="PH domain-like"/>
    <property type="match status" value="1"/>
</dbReference>
<sequence length="607" mass="67355">MEYPHQHQNGGGDLTASMDLGGDKAYMLEQKIRELTERMENDRQRQLHIEQENQQLKKRLDDLERSRDLSQSSTAAVATSAAPSAVASSSSSSSSAPSSSSGNNKQIEETISRFEEQVMQLKVVLTKRHPSSSTPPLPSSSTSTSATSPSLPGQALADSQRYLPVLKSKVDEFEQKFSSIKNILLDISTISQQPLPNSTISNNNNNNNINNSLTNSVNNNSINHPPPHVVVVVDNEDEKEKDEEEEKQQLEEKEKEEIIVQKVKQQEEEEEEEEKESRQPENVNEPQITETIQQQQQSSTTQPNVQIKEKEEKEEEKENDPKEIIIIDGKENVNLVNVIVNVTEDDQSQSQSHSHSQQQQQQQQQPEEEKQTLVILKKESDILPKSNTVTSFEEISVSLPNPPSTIPILIKTNSSGNVNSNSTNDLASLASSTTTLSSTTTTTTSSSQPKEGFPLNLSSSPSKTVTTPVEITYMKVVSLNDPIIKEGYLKKKGGGEGGRRNWTTRWCRLKQDGTLSYFKKTKDTKAKGEIKLHQAKVETHSGKPFGIVLMSGVSCKGLMRDYLLMAESKKEQDEWITAINDVIKKIAIGSPTNTTVLTSSTSSISRR</sequence>
<dbReference type="InterPro" id="IPR011993">
    <property type="entry name" value="PH-like_dom_sf"/>
</dbReference>
<dbReference type="KEGG" id="dfa:DFA_11727"/>
<feature type="compositionally biased region" description="Low complexity" evidence="1">
    <location>
        <begin position="285"/>
        <end position="303"/>
    </location>
</feature>
<dbReference type="Gene3D" id="2.30.29.30">
    <property type="entry name" value="Pleckstrin-homology domain (PH domain)/Phosphotyrosine-binding domain (PTB)"/>
    <property type="match status" value="1"/>
</dbReference>
<dbReference type="EMBL" id="GL883029">
    <property type="protein sequence ID" value="EGG13966.1"/>
    <property type="molecule type" value="Genomic_DNA"/>
</dbReference>
<organism evidence="3 4">
    <name type="scientific">Cavenderia fasciculata</name>
    <name type="common">Slime mold</name>
    <name type="synonym">Dictyostelium fasciculatum</name>
    <dbReference type="NCBI Taxonomy" id="261658"/>
    <lineage>
        <taxon>Eukaryota</taxon>
        <taxon>Amoebozoa</taxon>
        <taxon>Evosea</taxon>
        <taxon>Eumycetozoa</taxon>
        <taxon>Dictyostelia</taxon>
        <taxon>Acytosteliales</taxon>
        <taxon>Cavenderiaceae</taxon>
        <taxon>Cavenderia</taxon>
    </lineage>
</organism>
<dbReference type="PROSITE" id="PS50003">
    <property type="entry name" value="PH_DOMAIN"/>
    <property type="match status" value="1"/>
</dbReference>
<dbReference type="STRING" id="1054147.F4QE19"/>
<feature type="compositionally biased region" description="Low complexity" evidence="1">
    <location>
        <begin position="196"/>
        <end position="233"/>
    </location>
</feature>
<name>F4QE19_CACFS</name>
<feature type="compositionally biased region" description="Low complexity" evidence="1">
    <location>
        <begin position="432"/>
        <end position="447"/>
    </location>
</feature>
<proteinExistence type="predicted"/>
<dbReference type="OrthoDB" id="10261837at2759"/>
<keyword evidence="4" id="KW-1185">Reference proteome</keyword>
<dbReference type="SMART" id="SM00233">
    <property type="entry name" value="PH"/>
    <property type="match status" value="1"/>
</dbReference>
<feature type="compositionally biased region" description="Basic and acidic residues" evidence="1">
    <location>
        <begin position="247"/>
        <end position="259"/>
    </location>
</feature>